<evidence type="ECO:0000313" key="2">
    <source>
        <dbReference type="EMBL" id="BCT91586.1"/>
    </source>
</evidence>
<protein>
    <recommendedName>
        <fullName evidence="4">DUF1295 domain-containing protein</fullName>
    </recommendedName>
</protein>
<evidence type="ECO:0000313" key="3">
    <source>
        <dbReference type="Proteomes" id="UP000681317"/>
    </source>
</evidence>
<sequence>MTPSARNLLLSNAATLAAALVFHWPAGWLLWTYWIQSVVIGWYARKRMLNLRRFSTTGFTSNDQPVPENEQGKRSTANFFALHYGFFHLCYFLFLCAEHRVTAGWDLLVLAACGVSFVLSQQQTYAAQHAADLRGKPNLGTLMFTPYLRIIPMHLAILVGAGLDGGAGLLVLFTVLKTASDLGLDAIDRNMALKHAEKFASEGQPEH</sequence>
<proteinExistence type="predicted"/>
<accession>A0ABM7Q2V3</accession>
<keyword evidence="1" id="KW-0812">Transmembrane</keyword>
<feature type="transmembrane region" description="Helical" evidence="1">
    <location>
        <begin position="155"/>
        <end position="176"/>
    </location>
</feature>
<keyword evidence="1" id="KW-1133">Transmembrane helix</keyword>
<feature type="transmembrane region" description="Helical" evidence="1">
    <location>
        <begin position="77"/>
        <end position="95"/>
    </location>
</feature>
<dbReference type="EMBL" id="AP024545">
    <property type="protein sequence ID" value="BCT91586.1"/>
    <property type="molecule type" value="Genomic_DNA"/>
</dbReference>
<reference evidence="2 3" key="1">
    <citation type="submission" date="2021-03" db="EMBL/GenBank/DDBJ databases">
        <title>Complete Genome Sequences of Two Lysobacter Strains Isolated from Sea Water (Lysobacter caseinilyticus) and Soil (Lysobacter helvus) in South Korea.</title>
        <authorList>
            <person name="Watanabe Y."/>
            <person name="Arakawa K."/>
        </authorList>
    </citation>
    <scope>NUCLEOTIDE SEQUENCE [LARGE SCALE GENOMIC DNA]</scope>
    <source>
        <strain evidence="2 3">KVB24</strain>
    </source>
</reference>
<evidence type="ECO:0008006" key="4">
    <source>
        <dbReference type="Google" id="ProtNLM"/>
    </source>
</evidence>
<feature type="transmembrane region" description="Helical" evidence="1">
    <location>
        <begin position="20"/>
        <end position="44"/>
    </location>
</feature>
<dbReference type="RefSeq" id="WP_213435584.1">
    <property type="nucleotide sequence ID" value="NZ_AP024545.1"/>
</dbReference>
<dbReference type="Proteomes" id="UP000681317">
    <property type="component" value="Chromosome"/>
</dbReference>
<organism evidence="2 3">
    <name type="scientific">Noviluteimonas caseinilytica</name>
    <dbReference type="NCBI Taxonomy" id="2675101"/>
    <lineage>
        <taxon>Bacteria</taxon>
        <taxon>Pseudomonadati</taxon>
        <taxon>Pseudomonadota</taxon>
        <taxon>Gammaproteobacteria</taxon>
        <taxon>Lysobacterales</taxon>
        <taxon>Lysobacteraceae</taxon>
        <taxon>Noviluteimonas</taxon>
    </lineage>
</organism>
<name>A0ABM7Q2V3_9GAMM</name>
<keyword evidence="3" id="KW-1185">Reference proteome</keyword>
<dbReference type="Pfam" id="PF20108">
    <property type="entry name" value="DUF6498"/>
    <property type="match status" value="1"/>
</dbReference>
<dbReference type="InterPro" id="IPR045466">
    <property type="entry name" value="DUF6498"/>
</dbReference>
<keyword evidence="1" id="KW-0472">Membrane</keyword>
<evidence type="ECO:0000256" key="1">
    <source>
        <dbReference type="SAM" id="Phobius"/>
    </source>
</evidence>
<gene>
    <name evidence="2" type="ORF">LYSCAS_06100</name>
</gene>